<evidence type="ECO:0000256" key="2">
    <source>
        <dbReference type="ARBA" id="ARBA00023167"/>
    </source>
</evidence>
<dbReference type="Gene3D" id="3.40.50.10470">
    <property type="entry name" value="Translation initiation factor eif-2b, domain 2"/>
    <property type="match status" value="1"/>
</dbReference>
<organism evidence="6 7">
    <name type="scientific">Smittium simulii</name>
    <dbReference type="NCBI Taxonomy" id="133385"/>
    <lineage>
        <taxon>Eukaryota</taxon>
        <taxon>Fungi</taxon>
        <taxon>Fungi incertae sedis</taxon>
        <taxon>Zoopagomycota</taxon>
        <taxon>Kickxellomycotina</taxon>
        <taxon>Harpellomycetes</taxon>
        <taxon>Harpellales</taxon>
        <taxon>Legeriomycetaceae</taxon>
        <taxon>Smittium</taxon>
    </lineage>
</organism>
<dbReference type="FunFam" id="1.20.120.420:FF:000003">
    <property type="entry name" value="Methylthioribose-1-phosphate isomerase"/>
    <property type="match status" value="1"/>
</dbReference>
<sequence>MQVRGAPLIAIVAALGLASHLLSEFADCTDETPLSTVHDFLLCNIEFLKTSRPTAVNLFEAMGLLSSAITKSLLDQPSTPVFVTSFVELCESLLARDIADNKAIGKNGATFLSQKLDSAPYSVLTHCNTGALATAGYGTALGIIRSLHSDSPNLSHVYCTETRPYNQGARLTAFELHSENIPYTLITDSMVSYLFESLKAANKPPIKAIIVGADRVCRNGDVANKIGTLQLSIIANHFGIDFIVAAPSTTVDLSLQNGSQIPIEHRPSSEMLQVSGILINNSSLSLDRAAVSIAPEFNVWNPSFDVTPASNISAIVTEKFVYTRNPISNDFDLSVSPL</sequence>
<dbReference type="InterPro" id="IPR042529">
    <property type="entry name" value="IF_2B-like_C"/>
</dbReference>
<dbReference type="STRING" id="133385.A0A2T9YAM9"/>
<dbReference type="NCBIfam" id="NF004326">
    <property type="entry name" value="PRK05720.1"/>
    <property type="match status" value="1"/>
</dbReference>
<gene>
    <name evidence="6" type="ORF">BB561_005383</name>
</gene>
<dbReference type="NCBIfam" id="TIGR00524">
    <property type="entry name" value="eIF-2B_rel"/>
    <property type="match status" value="1"/>
</dbReference>
<keyword evidence="3" id="KW-0413">Isomerase</keyword>
<feature type="chain" id="PRO_5015483125" description="S-methyl-5-thioribose-1-phosphate isomerase" evidence="5">
    <location>
        <begin position="19"/>
        <end position="338"/>
    </location>
</feature>
<keyword evidence="2" id="KW-0486">Methionine biosynthesis</keyword>
<dbReference type="Pfam" id="PF01008">
    <property type="entry name" value="IF-2B"/>
    <property type="match status" value="1"/>
</dbReference>
<dbReference type="InterPro" id="IPR027363">
    <property type="entry name" value="M1Pi_N"/>
</dbReference>
<name>A0A2T9YAM9_9FUNG</name>
<evidence type="ECO:0000256" key="4">
    <source>
        <dbReference type="RuleBase" id="RU003814"/>
    </source>
</evidence>
<proteinExistence type="inferred from homology"/>
<accession>A0A2T9YAM9</accession>
<dbReference type="Proteomes" id="UP000245383">
    <property type="component" value="Unassembled WGS sequence"/>
</dbReference>
<dbReference type="PANTHER" id="PTHR43475">
    <property type="entry name" value="METHYLTHIORIBOSE-1-PHOSPHATE ISOMERASE"/>
    <property type="match status" value="1"/>
</dbReference>
<dbReference type="EMBL" id="MBFR01000317">
    <property type="protein sequence ID" value="PVU89380.1"/>
    <property type="molecule type" value="Genomic_DNA"/>
</dbReference>
<dbReference type="PANTHER" id="PTHR43475:SF1">
    <property type="entry name" value="METHYLTHIORIBOSE-1-PHOSPHATE ISOMERASE"/>
    <property type="match status" value="1"/>
</dbReference>
<keyword evidence="7" id="KW-1185">Reference proteome</keyword>
<evidence type="ECO:0008006" key="8">
    <source>
        <dbReference type="Google" id="ProtNLM"/>
    </source>
</evidence>
<feature type="signal peptide" evidence="5">
    <location>
        <begin position="1"/>
        <end position="18"/>
    </location>
</feature>
<reference evidence="6 7" key="1">
    <citation type="journal article" date="2018" name="MBio">
        <title>Comparative Genomics Reveals the Core Gene Toolbox for the Fungus-Insect Symbiosis.</title>
        <authorList>
            <person name="Wang Y."/>
            <person name="Stata M."/>
            <person name="Wang W."/>
            <person name="Stajich J.E."/>
            <person name="White M.M."/>
            <person name="Moncalvo J.M."/>
        </authorList>
    </citation>
    <scope>NUCLEOTIDE SEQUENCE [LARGE SCALE GENOMIC DNA]</scope>
    <source>
        <strain evidence="6 7">SWE-8-4</strain>
    </source>
</reference>
<dbReference type="Gene3D" id="1.20.120.420">
    <property type="entry name" value="translation initiation factor eif-2b, domain 1"/>
    <property type="match status" value="1"/>
</dbReference>
<dbReference type="InterPro" id="IPR000649">
    <property type="entry name" value="IF-2B-related"/>
</dbReference>
<evidence type="ECO:0000256" key="5">
    <source>
        <dbReference type="SAM" id="SignalP"/>
    </source>
</evidence>
<comment type="similarity">
    <text evidence="1 4">Belongs to the eIF-2B alpha/beta/delta subunits family.</text>
</comment>
<protein>
    <recommendedName>
        <fullName evidence="8">S-methyl-5-thioribose-1-phosphate isomerase</fullName>
    </recommendedName>
</protein>
<dbReference type="InterPro" id="IPR005251">
    <property type="entry name" value="IF-M1Pi"/>
</dbReference>
<keyword evidence="5" id="KW-0732">Signal</keyword>
<dbReference type="GO" id="GO:0046523">
    <property type="term" value="F:S-methyl-5-thioribose-1-phosphate isomerase activity"/>
    <property type="evidence" value="ECO:0007669"/>
    <property type="project" value="TreeGrafter"/>
</dbReference>
<evidence type="ECO:0000256" key="3">
    <source>
        <dbReference type="ARBA" id="ARBA00023235"/>
    </source>
</evidence>
<evidence type="ECO:0000313" key="6">
    <source>
        <dbReference type="EMBL" id="PVU89380.1"/>
    </source>
</evidence>
<dbReference type="OrthoDB" id="2461at2759"/>
<evidence type="ECO:0000313" key="7">
    <source>
        <dbReference type="Proteomes" id="UP000245383"/>
    </source>
</evidence>
<dbReference type="NCBIfam" id="TIGR00512">
    <property type="entry name" value="salvage_mtnA"/>
    <property type="match status" value="1"/>
</dbReference>
<comment type="caution">
    <text evidence="6">The sequence shown here is derived from an EMBL/GenBank/DDBJ whole genome shotgun (WGS) entry which is preliminary data.</text>
</comment>
<dbReference type="InterPro" id="IPR037171">
    <property type="entry name" value="NagB/RpiA_transferase-like"/>
</dbReference>
<dbReference type="SUPFAM" id="SSF100950">
    <property type="entry name" value="NagB/RpiA/CoA transferase-like"/>
    <property type="match status" value="1"/>
</dbReference>
<dbReference type="AlphaFoldDB" id="A0A2T9YAM9"/>
<dbReference type="GO" id="GO:0019509">
    <property type="term" value="P:L-methionine salvage from methylthioadenosine"/>
    <property type="evidence" value="ECO:0007669"/>
    <property type="project" value="TreeGrafter"/>
</dbReference>
<dbReference type="InterPro" id="IPR011559">
    <property type="entry name" value="Initiation_fac_2B_a/b/d"/>
</dbReference>
<evidence type="ECO:0000256" key="1">
    <source>
        <dbReference type="ARBA" id="ARBA00007251"/>
    </source>
</evidence>
<dbReference type="FunFam" id="3.40.50.10470:FF:000006">
    <property type="entry name" value="Methylthioribose-1-phosphate isomerase"/>
    <property type="match status" value="1"/>
</dbReference>
<keyword evidence="2" id="KW-0028">Amino-acid biosynthesis</keyword>